<dbReference type="InterPro" id="IPR037185">
    <property type="entry name" value="EmrE-like"/>
</dbReference>
<dbReference type="InterPro" id="IPR000620">
    <property type="entry name" value="EamA_dom"/>
</dbReference>
<accession>X1CP36</accession>
<feature type="transmembrane region" description="Helical" evidence="5">
    <location>
        <begin position="12"/>
        <end position="31"/>
    </location>
</feature>
<evidence type="ECO:0000256" key="4">
    <source>
        <dbReference type="ARBA" id="ARBA00023136"/>
    </source>
</evidence>
<dbReference type="PANTHER" id="PTHR32322">
    <property type="entry name" value="INNER MEMBRANE TRANSPORTER"/>
    <property type="match status" value="1"/>
</dbReference>
<sequence>TQSKEATPLAISALKMWAAMVFMSFIVMLPFRTAPFYVPIESLVFLIASVSIGLVIGDLAYLTSQDRIGVSYAFPIANIFPISTYLIAIILVNEPIIISRFFGIVIAVIGVAVISREQVANSEKQEMRKADYLGIGLAVMAALCWSLGSVFLQIGVQDIDPIDATFVRMIFGGAIFV</sequence>
<comment type="subcellular location">
    <subcellularLocation>
        <location evidence="1">Membrane</location>
        <topology evidence="1">Multi-pass membrane protein</topology>
    </subcellularLocation>
</comment>
<feature type="non-terminal residue" evidence="7">
    <location>
        <position position="1"/>
    </location>
</feature>
<evidence type="ECO:0000256" key="3">
    <source>
        <dbReference type="ARBA" id="ARBA00022989"/>
    </source>
</evidence>
<comment type="caution">
    <text evidence="7">The sequence shown here is derived from an EMBL/GenBank/DDBJ whole genome shotgun (WGS) entry which is preliminary data.</text>
</comment>
<feature type="non-terminal residue" evidence="7">
    <location>
        <position position="177"/>
    </location>
</feature>
<name>X1CP36_9ZZZZ</name>
<dbReference type="InterPro" id="IPR050638">
    <property type="entry name" value="AA-Vitamin_Transporters"/>
</dbReference>
<evidence type="ECO:0000313" key="7">
    <source>
        <dbReference type="EMBL" id="GAG85986.1"/>
    </source>
</evidence>
<organism evidence="7">
    <name type="scientific">marine sediment metagenome</name>
    <dbReference type="NCBI Taxonomy" id="412755"/>
    <lineage>
        <taxon>unclassified sequences</taxon>
        <taxon>metagenomes</taxon>
        <taxon>ecological metagenomes</taxon>
    </lineage>
</organism>
<evidence type="ECO:0000256" key="5">
    <source>
        <dbReference type="SAM" id="Phobius"/>
    </source>
</evidence>
<feature type="domain" description="EamA" evidence="6">
    <location>
        <begin position="4"/>
        <end position="115"/>
    </location>
</feature>
<dbReference type="AlphaFoldDB" id="X1CP36"/>
<evidence type="ECO:0000256" key="1">
    <source>
        <dbReference type="ARBA" id="ARBA00004141"/>
    </source>
</evidence>
<dbReference type="SUPFAM" id="SSF103481">
    <property type="entry name" value="Multidrug resistance efflux transporter EmrE"/>
    <property type="match status" value="1"/>
</dbReference>
<protein>
    <recommendedName>
        <fullName evidence="6">EamA domain-containing protein</fullName>
    </recommendedName>
</protein>
<feature type="transmembrane region" description="Helical" evidence="5">
    <location>
        <begin position="69"/>
        <end position="91"/>
    </location>
</feature>
<dbReference type="Pfam" id="PF00892">
    <property type="entry name" value="EamA"/>
    <property type="match status" value="2"/>
</dbReference>
<dbReference type="GO" id="GO:0016020">
    <property type="term" value="C:membrane"/>
    <property type="evidence" value="ECO:0007669"/>
    <property type="project" value="UniProtKB-SubCell"/>
</dbReference>
<feature type="domain" description="EamA" evidence="6">
    <location>
        <begin position="133"/>
        <end position="176"/>
    </location>
</feature>
<evidence type="ECO:0000259" key="6">
    <source>
        <dbReference type="Pfam" id="PF00892"/>
    </source>
</evidence>
<feature type="transmembrane region" description="Helical" evidence="5">
    <location>
        <begin position="43"/>
        <end position="62"/>
    </location>
</feature>
<proteinExistence type="predicted"/>
<keyword evidence="3 5" id="KW-1133">Transmembrane helix</keyword>
<dbReference type="PANTHER" id="PTHR32322:SF2">
    <property type="entry name" value="EAMA DOMAIN-CONTAINING PROTEIN"/>
    <property type="match status" value="1"/>
</dbReference>
<evidence type="ECO:0000256" key="2">
    <source>
        <dbReference type="ARBA" id="ARBA00022692"/>
    </source>
</evidence>
<dbReference type="EMBL" id="BART01014196">
    <property type="protein sequence ID" value="GAG85986.1"/>
    <property type="molecule type" value="Genomic_DNA"/>
</dbReference>
<gene>
    <name evidence="7" type="ORF">S01H4_28507</name>
</gene>
<feature type="transmembrane region" description="Helical" evidence="5">
    <location>
        <begin position="135"/>
        <end position="156"/>
    </location>
</feature>
<reference evidence="7" key="1">
    <citation type="journal article" date="2014" name="Front. Microbiol.">
        <title>High frequency of phylogenetically diverse reductive dehalogenase-homologous genes in deep subseafloor sedimentary metagenomes.</title>
        <authorList>
            <person name="Kawai M."/>
            <person name="Futagami T."/>
            <person name="Toyoda A."/>
            <person name="Takaki Y."/>
            <person name="Nishi S."/>
            <person name="Hori S."/>
            <person name="Arai W."/>
            <person name="Tsubouchi T."/>
            <person name="Morono Y."/>
            <person name="Uchiyama I."/>
            <person name="Ito T."/>
            <person name="Fujiyama A."/>
            <person name="Inagaki F."/>
            <person name="Takami H."/>
        </authorList>
    </citation>
    <scope>NUCLEOTIDE SEQUENCE</scope>
    <source>
        <strain evidence="7">Expedition CK06-06</strain>
    </source>
</reference>
<keyword evidence="4 5" id="KW-0472">Membrane</keyword>
<keyword evidence="2 5" id="KW-0812">Transmembrane</keyword>
<feature type="transmembrane region" description="Helical" evidence="5">
    <location>
        <begin position="97"/>
        <end position="114"/>
    </location>
</feature>